<keyword evidence="2" id="KW-1185">Reference proteome</keyword>
<dbReference type="Proteomes" id="UP000298787">
    <property type="component" value="Chromosome 6"/>
</dbReference>
<organism evidence="1 2">
    <name type="scientific">Collichthys lucidus</name>
    <name type="common">Big head croaker</name>
    <name type="synonym">Sciaena lucida</name>
    <dbReference type="NCBI Taxonomy" id="240159"/>
    <lineage>
        <taxon>Eukaryota</taxon>
        <taxon>Metazoa</taxon>
        <taxon>Chordata</taxon>
        <taxon>Craniata</taxon>
        <taxon>Vertebrata</taxon>
        <taxon>Euteleostomi</taxon>
        <taxon>Actinopterygii</taxon>
        <taxon>Neopterygii</taxon>
        <taxon>Teleostei</taxon>
        <taxon>Neoteleostei</taxon>
        <taxon>Acanthomorphata</taxon>
        <taxon>Eupercaria</taxon>
        <taxon>Sciaenidae</taxon>
        <taxon>Collichthys</taxon>
    </lineage>
</organism>
<evidence type="ECO:0000313" key="2">
    <source>
        <dbReference type="Proteomes" id="UP000298787"/>
    </source>
</evidence>
<sequence length="87" mass="9609">MFLQLPSPHCGVSVGTIIDTQDLQPVTSSEDELPVGSFTESILTFSITSRTLEGTMMADPRTQTFLEMFHSKQEAAVHQDQNLNINP</sequence>
<dbReference type="AlphaFoldDB" id="A0A4U5UE47"/>
<gene>
    <name evidence="1" type="ORF">D9C73_006953</name>
</gene>
<protein>
    <submittedName>
        <fullName evidence="1">Uncharacterized protein</fullName>
    </submittedName>
</protein>
<evidence type="ECO:0000313" key="1">
    <source>
        <dbReference type="EMBL" id="TKS72876.1"/>
    </source>
</evidence>
<dbReference type="EMBL" id="CM014083">
    <property type="protein sequence ID" value="TKS72876.1"/>
    <property type="molecule type" value="Genomic_DNA"/>
</dbReference>
<proteinExistence type="predicted"/>
<name>A0A4U5UE47_COLLU</name>
<reference evidence="1 2" key="1">
    <citation type="submission" date="2019-01" db="EMBL/GenBank/DDBJ databases">
        <title>Genome Assembly of Collichthys lucidus.</title>
        <authorList>
            <person name="Cai M."/>
            <person name="Xiao S."/>
        </authorList>
    </citation>
    <scope>NUCLEOTIDE SEQUENCE [LARGE SCALE GENOMIC DNA]</scope>
    <source>
        <strain evidence="1">JT15FE1705JMU</strain>
        <tissue evidence="1">Muscle</tissue>
    </source>
</reference>
<accession>A0A4U5UE47</accession>